<protein>
    <submittedName>
        <fullName evidence="2">Uncharacterized protein</fullName>
    </submittedName>
</protein>
<accession>A0A6G1HTG0</accession>
<evidence type="ECO:0000313" key="3">
    <source>
        <dbReference type="Proteomes" id="UP000799640"/>
    </source>
</evidence>
<dbReference type="AlphaFoldDB" id="A0A6G1HTG0"/>
<gene>
    <name evidence="2" type="ORF">EJ06DRAFT_531613</name>
</gene>
<proteinExistence type="predicted"/>
<feature type="region of interest" description="Disordered" evidence="1">
    <location>
        <begin position="1"/>
        <end position="71"/>
    </location>
</feature>
<dbReference type="Proteomes" id="UP000799640">
    <property type="component" value="Unassembled WGS sequence"/>
</dbReference>
<sequence length="71" mass="7462">MLLIKSVQTPHSLRKAPPAQPTVHPSSHDVPDAFCSTPPPPVPQAFSNSPHPPSATSPTSPHAPPPPHQQT</sequence>
<keyword evidence="3" id="KW-1185">Reference proteome</keyword>
<reference evidence="2" key="1">
    <citation type="journal article" date="2020" name="Stud. Mycol.">
        <title>101 Dothideomycetes genomes: a test case for predicting lifestyles and emergence of pathogens.</title>
        <authorList>
            <person name="Haridas S."/>
            <person name="Albert R."/>
            <person name="Binder M."/>
            <person name="Bloem J."/>
            <person name="Labutti K."/>
            <person name="Salamov A."/>
            <person name="Andreopoulos B."/>
            <person name="Baker S."/>
            <person name="Barry K."/>
            <person name="Bills G."/>
            <person name="Bluhm B."/>
            <person name="Cannon C."/>
            <person name="Castanera R."/>
            <person name="Culley D."/>
            <person name="Daum C."/>
            <person name="Ezra D."/>
            <person name="Gonzalez J."/>
            <person name="Henrissat B."/>
            <person name="Kuo A."/>
            <person name="Liang C."/>
            <person name="Lipzen A."/>
            <person name="Lutzoni F."/>
            <person name="Magnuson J."/>
            <person name="Mondo S."/>
            <person name="Nolan M."/>
            <person name="Ohm R."/>
            <person name="Pangilinan J."/>
            <person name="Park H.-J."/>
            <person name="Ramirez L."/>
            <person name="Alfaro M."/>
            <person name="Sun H."/>
            <person name="Tritt A."/>
            <person name="Yoshinaga Y."/>
            <person name="Zwiers L.-H."/>
            <person name="Turgeon B."/>
            <person name="Goodwin S."/>
            <person name="Spatafora J."/>
            <person name="Crous P."/>
            <person name="Grigoriev I."/>
        </authorList>
    </citation>
    <scope>NUCLEOTIDE SEQUENCE</scope>
    <source>
        <strain evidence="2">CBS 262.69</strain>
    </source>
</reference>
<organism evidence="2 3">
    <name type="scientific">Trichodelitschia bisporula</name>
    <dbReference type="NCBI Taxonomy" id="703511"/>
    <lineage>
        <taxon>Eukaryota</taxon>
        <taxon>Fungi</taxon>
        <taxon>Dikarya</taxon>
        <taxon>Ascomycota</taxon>
        <taxon>Pezizomycotina</taxon>
        <taxon>Dothideomycetes</taxon>
        <taxon>Dothideomycetes incertae sedis</taxon>
        <taxon>Phaeotrichales</taxon>
        <taxon>Phaeotrichaceae</taxon>
        <taxon>Trichodelitschia</taxon>
    </lineage>
</organism>
<name>A0A6G1HTG0_9PEZI</name>
<dbReference type="EMBL" id="ML996698">
    <property type="protein sequence ID" value="KAF2399292.1"/>
    <property type="molecule type" value="Genomic_DNA"/>
</dbReference>
<feature type="compositionally biased region" description="Polar residues" evidence="1">
    <location>
        <begin position="1"/>
        <end position="11"/>
    </location>
</feature>
<evidence type="ECO:0000313" key="2">
    <source>
        <dbReference type="EMBL" id="KAF2399292.1"/>
    </source>
</evidence>
<feature type="compositionally biased region" description="Pro residues" evidence="1">
    <location>
        <begin position="50"/>
        <end position="71"/>
    </location>
</feature>
<evidence type="ECO:0000256" key="1">
    <source>
        <dbReference type="SAM" id="MobiDB-lite"/>
    </source>
</evidence>